<dbReference type="PANTHER" id="PTHR43433">
    <property type="entry name" value="HYDROLASE, ALPHA/BETA FOLD FAMILY PROTEIN"/>
    <property type="match status" value="1"/>
</dbReference>
<dbReference type="GO" id="GO:0046503">
    <property type="term" value="P:glycerolipid catabolic process"/>
    <property type="evidence" value="ECO:0007669"/>
    <property type="project" value="TreeGrafter"/>
</dbReference>
<proteinExistence type="predicted"/>
<dbReference type="GO" id="GO:0004806">
    <property type="term" value="F:triacylglycerol lipase activity"/>
    <property type="evidence" value="ECO:0007669"/>
    <property type="project" value="TreeGrafter"/>
</dbReference>
<dbReference type="PRINTS" id="PR00111">
    <property type="entry name" value="ABHYDROLASE"/>
</dbReference>
<dbReference type="AlphaFoldDB" id="A0A8J7KL33"/>
<feature type="domain" description="AB hydrolase-1" evidence="1">
    <location>
        <begin position="39"/>
        <end position="262"/>
    </location>
</feature>
<evidence type="ECO:0000259" key="1">
    <source>
        <dbReference type="Pfam" id="PF00561"/>
    </source>
</evidence>
<protein>
    <submittedName>
        <fullName evidence="2">Pimeloyl-ACP methyl ester carboxylesterase</fullName>
    </submittedName>
</protein>
<organism evidence="2 3">
    <name type="scientific">Longispora fulva</name>
    <dbReference type="NCBI Taxonomy" id="619741"/>
    <lineage>
        <taxon>Bacteria</taxon>
        <taxon>Bacillati</taxon>
        <taxon>Actinomycetota</taxon>
        <taxon>Actinomycetes</taxon>
        <taxon>Micromonosporales</taxon>
        <taxon>Micromonosporaceae</taxon>
        <taxon>Longispora</taxon>
    </lineage>
</organism>
<dbReference type="SUPFAM" id="SSF53474">
    <property type="entry name" value="alpha/beta-Hydrolases"/>
    <property type="match status" value="1"/>
</dbReference>
<evidence type="ECO:0000313" key="2">
    <source>
        <dbReference type="EMBL" id="MBG6138844.1"/>
    </source>
</evidence>
<evidence type="ECO:0000313" key="3">
    <source>
        <dbReference type="Proteomes" id="UP000622552"/>
    </source>
</evidence>
<accession>A0A8J7KL33</accession>
<dbReference type="Proteomes" id="UP000622552">
    <property type="component" value="Unassembled WGS sequence"/>
</dbReference>
<name>A0A8J7KL33_9ACTN</name>
<dbReference type="InterPro" id="IPR029058">
    <property type="entry name" value="AB_hydrolase_fold"/>
</dbReference>
<dbReference type="InterPro" id="IPR050471">
    <property type="entry name" value="AB_hydrolase"/>
</dbReference>
<dbReference type="RefSeq" id="WP_197005558.1">
    <property type="nucleotide sequence ID" value="NZ_BONS01000009.1"/>
</dbReference>
<dbReference type="Pfam" id="PF00561">
    <property type="entry name" value="Abhydrolase_1"/>
    <property type="match status" value="1"/>
</dbReference>
<dbReference type="Gene3D" id="3.40.50.1820">
    <property type="entry name" value="alpha/beta hydrolase"/>
    <property type="match status" value="1"/>
</dbReference>
<dbReference type="PANTHER" id="PTHR43433:SF5">
    <property type="entry name" value="AB HYDROLASE-1 DOMAIN-CONTAINING PROTEIN"/>
    <property type="match status" value="1"/>
</dbReference>
<dbReference type="InterPro" id="IPR000073">
    <property type="entry name" value="AB_hydrolase_1"/>
</dbReference>
<comment type="caution">
    <text evidence="2">The sequence shown here is derived from an EMBL/GenBank/DDBJ whole genome shotgun (WGS) entry which is preliminary data.</text>
</comment>
<reference evidence="2" key="1">
    <citation type="submission" date="2020-11" db="EMBL/GenBank/DDBJ databases">
        <title>Sequencing the genomes of 1000 actinobacteria strains.</title>
        <authorList>
            <person name="Klenk H.-P."/>
        </authorList>
    </citation>
    <scope>NUCLEOTIDE SEQUENCE</scope>
    <source>
        <strain evidence="2">DSM 45356</strain>
    </source>
</reference>
<keyword evidence="3" id="KW-1185">Reference proteome</keyword>
<dbReference type="EMBL" id="JADOUF010000001">
    <property type="protein sequence ID" value="MBG6138844.1"/>
    <property type="molecule type" value="Genomic_DNA"/>
</dbReference>
<gene>
    <name evidence="2" type="ORF">IW245_005038</name>
</gene>
<sequence>MTVRYTTNDDVRIAYEVLGDPNTGVPLLLIMGLDFQMIWWPDAFCQQLVDAGFAVVRFDNRDAGLSTHLAKGDSYRGNDMVADTVAVLDAVGWKSANVFGASLGASIAQGLALLHPERVRSLVSCMGGPATAGVLKTLTQIRIGTVVKLARLPKPTTREEEIDNVVTVYRAMSSPGYPFPEAWAREAAGESYDRAPRDLGATQRQTVAGRRFKVPPLRTISQPTLVIHGADDPLVRPAAGRDTARQIPGATFVAYPGMGHSLPEALWPDIVERTRALAAQA</sequence>